<dbReference type="GeneID" id="93345698"/>
<dbReference type="RefSeq" id="WP_016821078.1">
    <property type="nucleotide sequence ID" value="NZ_CP009909.1"/>
</dbReference>
<accession>A0A0F0G7Y2</accession>
<proteinExistence type="predicted"/>
<gene>
    <name evidence="1" type="ORF">NCTC10343_02295</name>
</gene>
<reference evidence="1 2" key="1">
    <citation type="submission" date="2018-06" db="EMBL/GenBank/DDBJ databases">
        <authorList>
            <consortium name="Pathogen Informatics"/>
            <person name="Doyle S."/>
        </authorList>
    </citation>
    <scope>NUCLEOTIDE SEQUENCE [LARGE SCALE GENOMIC DNA]</scope>
    <source>
        <strain evidence="1 2">NCTC10343</strain>
    </source>
</reference>
<dbReference type="InterPro" id="IPR011990">
    <property type="entry name" value="TPR-like_helical_dom_sf"/>
</dbReference>
<dbReference type="SUPFAM" id="SSF48452">
    <property type="entry name" value="TPR-like"/>
    <property type="match status" value="1"/>
</dbReference>
<organism evidence="1 2">
    <name type="scientific">Paenibacillus polymyxa</name>
    <name type="common">Bacillus polymyxa</name>
    <dbReference type="NCBI Taxonomy" id="1406"/>
    <lineage>
        <taxon>Bacteria</taxon>
        <taxon>Bacillati</taxon>
        <taxon>Bacillota</taxon>
        <taxon>Bacilli</taxon>
        <taxon>Bacillales</taxon>
        <taxon>Paenibacillaceae</taxon>
        <taxon>Paenibacillus</taxon>
    </lineage>
</organism>
<evidence type="ECO:0000313" key="2">
    <source>
        <dbReference type="Proteomes" id="UP000254400"/>
    </source>
</evidence>
<protein>
    <submittedName>
        <fullName evidence="1">DNA-binding protein</fullName>
    </submittedName>
</protein>
<dbReference type="Proteomes" id="UP000254400">
    <property type="component" value="Unassembled WGS sequence"/>
</dbReference>
<dbReference type="GO" id="GO:0003677">
    <property type="term" value="F:DNA binding"/>
    <property type="evidence" value="ECO:0007669"/>
    <property type="project" value="UniProtKB-KW"/>
</dbReference>
<name>A0A0F0G7Y2_PAEPO</name>
<evidence type="ECO:0000313" key="1">
    <source>
        <dbReference type="EMBL" id="SUA69437.1"/>
    </source>
</evidence>
<keyword evidence="1" id="KW-0238">DNA-binding</keyword>
<sequence>MDDLVHSDITDLDTLVNMIKLSFSFMDGTHMIALCDQLYYHVNQKYQEWQLYKAFKKPIQPIHTKRPLVYYYGYSHLMKGMAFQKQGKYEAARDCIEKYAELGWFNGLDPYGEAEVDYYRHAARANLYALDILSGRSEMLQEYVQFLRDNPEELLPGLLSIVEGATRHDYPLERVLESFAEQIEDFKYFEEPVNVSYYFRFCYQLALYYIKLRQFRVALGYILQSLKLSDTLGMEHEHEFRKCTAIFEIFRSQATATQQDQYITILKGVLKDEKIDFTPVVAQSV</sequence>
<dbReference type="EMBL" id="UGSC01000001">
    <property type="protein sequence ID" value="SUA69437.1"/>
    <property type="molecule type" value="Genomic_DNA"/>
</dbReference>
<dbReference type="AlphaFoldDB" id="A0A0F0G7Y2"/>